<dbReference type="AlphaFoldDB" id="A0A168KZ03"/>
<dbReference type="OMA" id="RESHEGY"/>
<dbReference type="InterPro" id="IPR027948">
    <property type="entry name" value="DUF4436"/>
</dbReference>
<dbReference type="InParanoid" id="A0A168KZ03"/>
<accession>A0A168KZ03</accession>
<feature type="transmembrane region" description="Helical" evidence="1">
    <location>
        <begin position="269"/>
        <end position="289"/>
    </location>
</feature>
<reference evidence="2" key="1">
    <citation type="submission" date="2016-04" db="EMBL/GenBank/DDBJ databases">
        <authorList>
            <person name="Evans L.H."/>
            <person name="Alamgir A."/>
            <person name="Owens N."/>
            <person name="Weber N.D."/>
            <person name="Virtaneva K."/>
            <person name="Barbian K."/>
            <person name="Babar A."/>
            <person name="Rosenke K."/>
        </authorList>
    </citation>
    <scope>NUCLEOTIDE SEQUENCE [LARGE SCALE GENOMIC DNA]</scope>
    <source>
        <strain evidence="2">CBS 101.48</strain>
    </source>
</reference>
<keyword evidence="1" id="KW-0472">Membrane</keyword>
<dbReference type="EMBL" id="LT550481">
    <property type="protein sequence ID" value="SAL95720.1"/>
    <property type="molecule type" value="Genomic_DNA"/>
</dbReference>
<dbReference type="OrthoDB" id="2117972at2759"/>
<gene>
    <name evidence="2" type="primary">ABSGL_01061.1 scaffold 1223</name>
</gene>
<keyword evidence="3" id="KW-1185">Reference proteome</keyword>
<evidence type="ECO:0000313" key="3">
    <source>
        <dbReference type="Proteomes" id="UP000078561"/>
    </source>
</evidence>
<dbReference type="Pfam" id="PF14494">
    <property type="entry name" value="DUF4436"/>
    <property type="match status" value="1"/>
</dbReference>
<dbReference type="STRING" id="4829.A0A168KZ03"/>
<evidence type="ECO:0000256" key="1">
    <source>
        <dbReference type="SAM" id="Phobius"/>
    </source>
</evidence>
<organism evidence="2">
    <name type="scientific">Absidia glauca</name>
    <name type="common">Pin mould</name>
    <dbReference type="NCBI Taxonomy" id="4829"/>
    <lineage>
        <taxon>Eukaryota</taxon>
        <taxon>Fungi</taxon>
        <taxon>Fungi incertae sedis</taxon>
        <taxon>Mucoromycota</taxon>
        <taxon>Mucoromycotina</taxon>
        <taxon>Mucoromycetes</taxon>
        <taxon>Mucorales</taxon>
        <taxon>Cunninghamellaceae</taxon>
        <taxon>Absidia</taxon>
    </lineage>
</organism>
<sequence>MESYVLEPCSTNMEYLHERRKVLETFLIDYTSPSGSQNHSLRVDASILDVDFDKKTYLIRFVLQPNGTLVNSQGQLRYDMVFSISPSQRKHTYHEGDDFMSFQVLFHYDDGNLIDYPFDRYTGSFQMEASVIVPAGIDSNATFPFSLSAETYKTVNQSQPVALSCRLEASLTSFSFEPTLHAHKRSLNLQIMTARSTTTLGFSIFMCLLMWALSLVMAMFGYQVLFHHRRVHVHDCMLGITMLFALPALRSAQPGIPDDFGCISDVLSFYWNMGIIALGSITILACWIARWDTREADKHQSTSSSHSEYPKMTCTQHIERVEP</sequence>
<keyword evidence="1" id="KW-0812">Transmembrane</keyword>
<evidence type="ECO:0000313" key="2">
    <source>
        <dbReference type="EMBL" id="SAL95720.1"/>
    </source>
</evidence>
<protein>
    <submittedName>
        <fullName evidence="2">Uncharacterized protein</fullName>
    </submittedName>
</protein>
<dbReference type="Proteomes" id="UP000078561">
    <property type="component" value="Unassembled WGS sequence"/>
</dbReference>
<name>A0A168KZ03_ABSGL</name>
<keyword evidence="1" id="KW-1133">Transmembrane helix</keyword>
<feature type="transmembrane region" description="Helical" evidence="1">
    <location>
        <begin position="200"/>
        <end position="220"/>
    </location>
</feature>
<proteinExistence type="predicted"/>